<evidence type="ECO:0000313" key="4">
    <source>
        <dbReference type="EMBL" id="XBH09680.1"/>
    </source>
</evidence>
<dbReference type="AlphaFoldDB" id="A0AAU7D8A8"/>
<organism evidence="5">
    <name type="scientific">Edaphobacter paludis</name>
    <dbReference type="NCBI Taxonomy" id="3035702"/>
    <lineage>
        <taxon>Bacteria</taxon>
        <taxon>Pseudomonadati</taxon>
        <taxon>Acidobacteriota</taxon>
        <taxon>Terriglobia</taxon>
        <taxon>Terriglobales</taxon>
        <taxon>Acidobacteriaceae</taxon>
        <taxon>Edaphobacter</taxon>
    </lineage>
</organism>
<proteinExistence type="predicted"/>
<dbReference type="Pfam" id="PF13181">
    <property type="entry name" value="TPR_8"/>
    <property type="match status" value="1"/>
</dbReference>
<keyword evidence="2 3" id="KW-0802">TPR repeat</keyword>
<feature type="repeat" description="TPR" evidence="3">
    <location>
        <begin position="255"/>
        <end position="288"/>
    </location>
</feature>
<dbReference type="PANTHER" id="PTHR44858">
    <property type="entry name" value="TETRATRICOPEPTIDE REPEAT PROTEIN 6"/>
    <property type="match status" value="1"/>
</dbReference>
<dbReference type="SUPFAM" id="SSF48452">
    <property type="entry name" value="TPR-like"/>
    <property type="match status" value="1"/>
</dbReference>
<accession>A0AAU7CXM1</accession>
<dbReference type="SMART" id="SM00028">
    <property type="entry name" value="TPR"/>
    <property type="match status" value="8"/>
</dbReference>
<protein>
    <submittedName>
        <fullName evidence="5">Tetratricopeptide repeat protein</fullName>
    </submittedName>
</protein>
<dbReference type="InterPro" id="IPR019734">
    <property type="entry name" value="TPR_rpt"/>
</dbReference>
<gene>
    <name evidence="4" type="ORF">P4G45_14475</name>
    <name evidence="5" type="ORF">P8936_15430</name>
</gene>
<dbReference type="EMBL" id="CP121194">
    <property type="protein sequence ID" value="XBH09680.1"/>
    <property type="molecule type" value="Genomic_DNA"/>
</dbReference>
<dbReference type="Pfam" id="PF13432">
    <property type="entry name" value="TPR_16"/>
    <property type="match status" value="2"/>
</dbReference>
<dbReference type="RefSeq" id="WP_348267188.1">
    <property type="nucleotide sequence ID" value="NZ_CP121194.1"/>
</dbReference>
<feature type="repeat" description="TPR" evidence="3">
    <location>
        <begin position="149"/>
        <end position="182"/>
    </location>
</feature>
<dbReference type="InterPro" id="IPR050498">
    <property type="entry name" value="Ycf3"/>
</dbReference>
<evidence type="ECO:0000256" key="3">
    <source>
        <dbReference type="PROSITE-ProRule" id="PRU00339"/>
    </source>
</evidence>
<reference evidence="5" key="1">
    <citation type="submission" date="2023-03" db="EMBL/GenBank/DDBJ databases">
        <title>Edaphobacter sp.</title>
        <authorList>
            <person name="Huber K.J."/>
            <person name="Papendorf J."/>
            <person name="Pilke C."/>
            <person name="Bunk B."/>
            <person name="Sproeer C."/>
            <person name="Pester M."/>
        </authorList>
    </citation>
    <scope>NUCLEOTIDE SEQUENCE</scope>
    <source>
        <strain evidence="4">DSM 109919</strain>
        <strain evidence="5">DSM 109920</strain>
    </source>
</reference>
<dbReference type="PROSITE" id="PS50005">
    <property type="entry name" value="TPR"/>
    <property type="match status" value="3"/>
</dbReference>
<evidence type="ECO:0000256" key="2">
    <source>
        <dbReference type="ARBA" id="ARBA00022803"/>
    </source>
</evidence>
<dbReference type="EMBL" id="CP121195">
    <property type="protein sequence ID" value="XBH13066.1"/>
    <property type="molecule type" value="Genomic_DNA"/>
</dbReference>
<name>A0AAU7D8A8_9BACT</name>
<sequence>MIMLPVNKSDSLYLSVILLITLTVGMAKAQQPSLSAPEKPASNSASANALLAQGKALATAGDLPGAERALKTYLQQHERSAPALYLLGYVLQRENKPKESLTVFTNAAAIQAPQANDLRIVALDYVLIDDYPDAIHWLALAVQLDPLNAEAWYDLGRSQMNQGNFVAAQQAFEHVLAIAPRDVRALNNLGLSYEAQNRPSEALHAYAHAIAAQQGVPHPSEQPLLNYGNLLISQNRSAEAVATLESAIQISPRDPKCREALARAYLQAEQLLQAKQQFEQAVVLDPKNPRLHYQLGRLYRRLGLAAKAKTELALSEKLYGTRSTPVTK</sequence>
<dbReference type="KEGG" id="epl:P4G45_14475"/>
<dbReference type="InterPro" id="IPR011990">
    <property type="entry name" value="TPR-like_helical_dom_sf"/>
</dbReference>
<evidence type="ECO:0000313" key="5">
    <source>
        <dbReference type="EMBL" id="XBH13066.1"/>
    </source>
</evidence>
<evidence type="ECO:0000256" key="1">
    <source>
        <dbReference type="ARBA" id="ARBA00022737"/>
    </source>
</evidence>
<dbReference type="PANTHER" id="PTHR44858:SF1">
    <property type="entry name" value="UDP-N-ACETYLGLUCOSAMINE--PEPTIDE N-ACETYLGLUCOSAMINYLTRANSFERASE SPINDLY-RELATED"/>
    <property type="match status" value="1"/>
</dbReference>
<dbReference type="Gene3D" id="1.25.40.10">
    <property type="entry name" value="Tetratricopeptide repeat domain"/>
    <property type="match status" value="3"/>
</dbReference>
<feature type="repeat" description="TPR" evidence="3">
    <location>
        <begin position="221"/>
        <end position="254"/>
    </location>
</feature>
<keyword evidence="1" id="KW-0677">Repeat</keyword>
<dbReference type="Pfam" id="PF13414">
    <property type="entry name" value="TPR_11"/>
    <property type="match status" value="1"/>
</dbReference>
<accession>A0AAU7D8A8</accession>